<dbReference type="AlphaFoldDB" id="A0AAJ1ESZ4"/>
<dbReference type="InterPro" id="IPR000212">
    <property type="entry name" value="DNA_helicase_UvrD/REP"/>
</dbReference>
<dbReference type="GO" id="GO:0043138">
    <property type="term" value="F:3'-5' DNA helicase activity"/>
    <property type="evidence" value="ECO:0007669"/>
    <property type="project" value="UniProtKB-EC"/>
</dbReference>
<evidence type="ECO:0000256" key="6">
    <source>
        <dbReference type="ARBA" id="ARBA00034617"/>
    </source>
</evidence>
<dbReference type="PANTHER" id="PTHR11070">
    <property type="entry name" value="UVRD / RECB / PCRA DNA HELICASE FAMILY MEMBER"/>
    <property type="match status" value="1"/>
</dbReference>
<evidence type="ECO:0000256" key="8">
    <source>
        <dbReference type="ARBA" id="ARBA00048988"/>
    </source>
</evidence>
<dbReference type="GO" id="GO:0016787">
    <property type="term" value="F:hydrolase activity"/>
    <property type="evidence" value="ECO:0007669"/>
    <property type="project" value="UniProtKB-KW"/>
</dbReference>
<dbReference type="Pfam" id="PF13538">
    <property type="entry name" value="UvrD_C_2"/>
    <property type="match status" value="1"/>
</dbReference>
<dbReference type="GO" id="GO:0005829">
    <property type="term" value="C:cytosol"/>
    <property type="evidence" value="ECO:0007669"/>
    <property type="project" value="TreeGrafter"/>
</dbReference>
<dbReference type="GO" id="GO:0033202">
    <property type="term" value="C:DNA helicase complex"/>
    <property type="evidence" value="ECO:0007669"/>
    <property type="project" value="TreeGrafter"/>
</dbReference>
<sequence length="388" mass="44728">MLVEESNPQIAIFGDTDQAIYGFRGGSNKFMLEFLQLYPEALEIKLNDNFRSSKEILDMANRLISHNKTRVPMQMVSHLSTGRKPMVLSNFRANRIGQLLHDLLEDGYEQGDIAVIARTNKDLLGLGKLIDAFNMEHQNSEKLRFFKPKYYLYQDSVYQTVLDLLSLHQGILTDDYIWYRLLSKLGVSVQKAHSDKCIYESYLEDQAIYPFTGEEAGRYLLVSEGGSQLLNVVAKLYKASRLFSLPAADAISKVLDFFYEGRCNGEVREILETMIRERHIRTASELWHYMTAIKFFDDETRVYMEGDSTNAIHLLTAHDSKGKEYKAVIVYGVDDFELDNLQEDRRLLYVAVTRAKERLYLTEVCKGKSMFLKEIKLHVEEIGGLRYA</sequence>
<dbReference type="PANTHER" id="PTHR11070:SF2">
    <property type="entry name" value="ATP-DEPENDENT DNA HELICASE SRS2"/>
    <property type="match status" value="1"/>
</dbReference>
<comment type="caution">
    <text evidence="10">The sequence shown here is derived from an EMBL/GenBank/DDBJ whole genome shotgun (WGS) entry which is preliminary data.</text>
</comment>
<dbReference type="InterPro" id="IPR014016">
    <property type="entry name" value="UvrD-like_ATP-bd"/>
</dbReference>
<dbReference type="Gene3D" id="3.40.50.300">
    <property type="entry name" value="P-loop containing nucleotide triphosphate hydrolases"/>
    <property type="match status" value="3"/>
</dbReference>
<organism evidence="10 11">
    <name type="scientific">Mediterraneibacter gnavus</name>
    <name type="common">Ruminococcus gnavus</name>
    <dbReference type="NCBI Taxonomy" id="33038"/>
    <lineage>
        <taxon>Bacteria</taxon>
        <taxon>Bacillati</taxon>
        <taxon>Bacillota</taxon>
        <taxon>Clostridia</taxon>
        <taxon>Lachnospirales</taxon>
        <taxon>Lachnospiraceae</taxon>
        <taxon>Mediterraneibacter</taxon>
    </lineage>
</organism>
<evidence type="ECO:0000256" key="3">
    <source>
        <dbReference type="ARBA" id="ARBA00022806"/>
    </source>
</evidence>
<evidence type="ECO:0000256" key="4">
    <source>
        <dbReference type="ARBA" id="ARBA00022840"/>
    </source>
</evidence>
<evidence type="ECO:0000256" key="2">
    <source>
        <dbReference type="ARBA" id="ARBA00022801"/>
    </source>
</evidence>
<dbReference type="Pfam" id="PF00580">
    <property type="entry name" value="UvrD-helicase"/>
    <property type="match status" value="1"/>
</dbReference>
<dbReference type="InterPro" id="IPR027785">
    <property type="entry name" value="UvrD-like_helicase_C"/>
</dbReference>
<evidence type="ECO:0000256" key="1">
    <source>
        <dbReference type="ARBA" id="ARBA00022741"/>
    </source>
</evidence>
<evidence type="ECO:0000313" key="10">
    <source>
        <dbReference type="EMBL" id="MCB5495498.1"/>
    </source>
</evidence>
<reference evidence="10" key="1">
    <citation type="submission" date="2021-10" db="EMBL/GenBank/DDBJ databases">
        <title>Collection of gut derived symbiotic bacterial strains cultured from healthy donors.</title>
        <authorList>
            <person name="Lin H."/>
            <person name="Littmann E."/>
            <person name="Claire K."/>
            <person name="Pamer E."/>
        </authorList>
    </citation>
    <scope>NUCLEOTIDE SEQUENCE</scope>
    <source>
        <strain evidence="10">MSK.23.4</strain>
    </source>
</reference>
<dbReference type="EMBL" id="JAJBNC010000044">
    <property type="protein sequence ID" value="MCB5495498.1"/>
    <property type="molecule type" value="Genomic_DNA"/>
</dbReference>
<evidence type="ECO:0000259" key="9">
    <source>
        <dbReference type="PROSITE" id="PS51217"/>
    </source>
</evidence>
<dbReference type="InterPro" id="IPR027417">
    <property type="entry name" value="P-loop_NTPase"/>
</dbReference>
<evidence type="ECO:0000313" key="11">
    <source>
        <dbReference type="Proteomes" id="UP001297422"/>
    </source>
</evidence>
<protein>
    <recommendedName>
        <fullName evidence="7">DNA 3'-5' helicase</fullName>
        <ecNumber evidence="7">5.6.2.4</ecNumber>
    </recommendedName>
</protein>
<dbReference type="InterPro" id="IPR014017">
    <property type="entry name" value="DNA_helicase_UvrD-like_C"/>
</dbReference>
<evidence type="ECO:0000256" key="7">
    <source>
        <dbReference type="ARBA" id="ARBA00034808"/>
    </source>
</evidence>
<gene>
    <name evidence="10" type="ORF">LIQ10_17460</name>
</gene>
<comment type="catalytic activity">
    <reaction evidence="6">
        <text>Couples ATP hydrolysis with the unwinding of duplex DNA by translocating in the 3'-5' direction.</text>
        <dbReference type="EC" id="5.6.2.4"/>
    </reaction>
</comment>
<dbReference type="SUPFAM" id="SSF52540">
    <property type="entry name" value="P-loop containing nucleoside triphosphate hydrolases"/>
    <property type="match status" value="1"/>
</dbReference>
<dbReference type="GO" id="GO:0005524">
    <property type="term" value="F:ATP binding"/>
    <property type="evidence" value="ECO:0007669"/>
    <property type="project" value="UniProtKB-KW"/>
</dbReference>
<dbReference type="GO" id="GO:0000725">
    <property type="term" value="P:recombinational repair"/>
    <property type="evidence" value="ECO:0007669"/>
    <property type="project" value="TreeGrafter"/>
</dbReference>
<keyword evidence="5" id="KW-0413">Isomerase</keyword>
<accession>A0AAJ1ESZ4</accession>
<dbReference type="Pfam" id="PF13361">
    <property type="entry name" value="UvrD_C"/>
    <property type="match status" value="1"/>
</dbReference>
<keyword evidence="2" id="KW-0378">Hydrolase</keyword>
<comment type="catalytic activity">
    <reaction evidence="8">
        <text>ATP + H2O = ADP + phosphate + H(+)</text>
        <dbReference type="Rhea" id="RHEA:13065"/>
        <dbReference type="ChEBI" id="CHEBI:15377"/>
        <dbReference type="ChEBI" id="CHEBI:15378"/>
        <dbReference type="ChEBI" id="CHEBI:30616"/>
        <dbReference type="ChEBI" id="CHEBI:43474"/>
        <dbReference type="ChEBI" id="CHEBI:456216"/>
        <dbReference type="EC" id="5.6.2.4"/>
    </reaction>
</comment>
<evidence type="ECO:0000256" key="5">
    <source>
        <dbReference type="ARBA" id="ARBA00023235"/>
    </source>
</evidence>
<dbReference type="PROSITE" id="PS51217">
    <property type="entry name" value="UVRD_HELICASE_CTER"/>
    <property type="match status" value="1"/>
</dbReference>
<dbReference type="GO" id="GO:0003677">
    <property type="term" value="F:DNA binding"/>
    <property type="evidence" value="ECO:0007669"/>
    <property type="project" value="InterPro"/>
</dbReference>
<feature type="domain" description="UvrD-like helicase C-terminal" evidence="9">
    <location>
        <begin position="54"/>
        <end position="322"/>
    </location>
</feature>
<dbReference type="EC" id="5.6.2.4" evidence="7"/>
<keyword evidence="3 10" id="KW-0347">Helicase</keyword>
<dbReference type="Proteomes" id="UP001297422">
    <property type="component" value="Unassembled WGS sequence"/>
</dbReference>
<keyword evidence="4" id="KW-0067">ATP-binding</keyword>
<proteinExistence type="predicted"/>
<name>A0AAJ1ESZ4_MEDGN</name>
<keyword evidence="1" id="KW-0547">Nucleotide-binding</keyword>